<dbReference type="Gene3D" id="3.30.40.10">
    <property type="entry name" value="Zinc/RING finger domain, C3HC4 (zinc finger)"/>
    <property type="match status" value="1"/>
</dbReference>
<dbReference type="GeneID" id="63851374"/>
<sequence>MVDLQPPQIASQPQGAIFTTPVSLSYLEAEDQICPICHEPYIEPCQSPRAQDPDREWPVRVDMVAEWFGLKRCCGHIIGRRCLENHLRARGAWRNKCPVCRDIWLSNSMTAAAPANDEPQASTQHGSEVSSPLQRSSSVPFQATTQQDVIGPRISDWNRVTRRRPRAPLYVQPLPPTGFMQQLLGALEVEYGSDEVKGTLDEVEQRLEALYGDVQE</sequence>
<evidence type="ECO:0000313" key="5">
    <source>
        <dbReference type="Proteomes" id="UP000800039"/>
    </source>
</evidence>
<organism evidence="4 5">
    <name type="scientific">Cucurbitaria berberidis CBS 394.84</name>
    <dbReference type="NCBI Taxonomy" id="1168544"/>
    <lineage>
        <taxon>Eukaryota</taxon>
        <taxon>Fungi</taxon>
        <taxon>Dikarya</taxon>
        <taxon>Ascomycota</taxon>
        <taxon>Pezizomycotina</taxon>
        <taxon>Dothideomycetes</taxon>
        <taxon>Pleosporomycetidae</taxon>
        <taxon>Pleosporales</taxon>
        <taxon>Pleosporineae</taxon>
        <taxon>Cucurbitariaceae</taxon>
        <taxon>Cucurbitaria</taxon>
    </lineage>
</organism>
<name>A0A9P4GAM9_9PLEO</name>
<comment type="caution">
    <text evidence="4">The sequence shown here is derived from an EMBL/GenBank/DDBJ whole genome shotgun (WGS) entry which is preliminary data.</text>
</comment>
<keyword evidence="1" id="KW-0862">Zinc</keyword>
<gene>
    <name evidence="4" type="ORF">K460DRAFT_370261</name>
</gene>
<proteinExistence type="predicted"/>
<dbReference type="InterPro" id="IPR013083">
    <property type="entry name" value="Znf_RING/FYVE/PHD"/>
</dbReference>
<keyword evidence="1" id="KW-0863">Zinc-finger</keyword>
<dbReference type="Proteomes" id="UP000800039">
    <property type="component" value="Unassembled WGS sequence"/>
</dbReference>
<feature type="region of interest" description="Disordered" evidence="2">
    <location>
        <begin position="114"/>
        <end position="144"/>
    </location>
</feature>
<dbReference type="RefSeq" id="XP_040784841.1">
    <property type="nucleotide sequence ID" value="XM_040934123.1"/>
</dbReference>
<evidence type="ECO:0000256" key="1">
    <source>
        <dbReference type="PROSITE-ProRule" id="PRU00175"/>
    </source>
</evidence>
<evidence type="ECO:0000313" key="4">
    <source>
        <dbReference type="EMBL" id="KAF1842278.1"/>
    </source>
</evidence>
<reference evidence="4" key="1">
    <citation type="submission" date="2020-01" db="EMBL/GenBank/DDBJ databases">
        <authorList>
            <consortium name="DOE Joint Genome Institute"/>
            <person name="Haridas S."/>
            <person name="Albert R."/>
            <person name="Binder M."/>
            <person name="Bloem J."/>
            <person name="Labutti K."/>
            <person name="Salamov A."/>
            <person name="Andreopoulos B."/>
            <person name="Baker S.E."/>
            <person name="Barry K."/>
            <person name="Bills G."/>
            <person name="Bluhm B.H."/>
            <person name="Cannon C."/>
            <person name="Castanera R."/>
            <person name="Culley D.E."/>
            <person name="Daum C."/>
            <person name="Ezra D."/>
            <person name="Gonzalez J.B."/>
            <person name="Henrissat B."/>
            <person name="Kuo A."/>
            <person name="Liang C."/>
            <person name="Lipzen A."/>
            <person name="Lutzoni F."/>
            <person name="Magnuson J."/>
            <person name="Mondo S."/>
            <person name="Nolan M."/>
            <person name="Ohm R."/>
            <person name="Pangilinan J."/>
            <person name="Park H.-J."/>
            <person name="Ramirez L."/>
            <person name="Alfaro M."/>
            <person name="Sun H."/>
            <person name="Tritt A."/>
            <person name="Yoshinaga Y."/>
            <person name="Zwiers L.-H."/>
            <person name="Turgeon B.G."/>
            <person name="Goodwin S.B."/>
            <person name="Spatafora J.W."/>
            <person name="Crous P.W."/>
            <person name="Grigoriev I.V."/>
        </authorList>
    </citation>
    <scope>NUCLEOTIDE SEQUENCE</scope>
    <source>
        <strain evidence="4">CBS 394.84</strain>
    </source>
</reference>
<dbReference type="PROSITE" id="PS50089">
    <property type="entry name" value="ZF_RING_2"/>
    <property type="match status" value="1"/>
</dbReference>
<evidence type="ECO:0000259" key="3">
    <source>
        <dbReference type="PROSITE" id="PS50089"/>
    </source>
</evidence>
<keyword evidence="5" id="KW-1185">Reference proteome</keyword>
<dbReference type="AlphaFoldDB" id="A0A9P4GAM9"/>
<dbReference type="EMBL" id="ML976618">
    <property type="protein sequence ID" value="KAF1842278.1"/>
    <property type="molecule type" value="Genomic_DNA"/>
</dbReference>
<dbReference type="SUPFAM" id="SSF57850">
    <property type="entry name" value="RING/U-box"/>
    <property type="match status" value="1"/>
</dbReference>
<keyword evidence="1" id="KW-0479">Metal-binding</keyword>
<dbReference type="GO" id="GO:0008270">
    <property type="term" value="F:zinc ion binding"/>
    <property type="evidence" value="ECO:0007669"/>
    <property type="project" value="UniProtKB-KW"/>
</dbReference>
<accession>A0A9P4GAM9</accession>
<feature type="domain" description="RING-type" evidence="3">
    <location>
        <begin position="34"/>
        <end position="101"/>
    </location>
</feature>
<protein>
    <recommendedName>
        <fullName evidence="3">RING-type domain-containing protein</fullName>
    </recommendedName>
</protein>
<feature type="compositionally biased region" description="Polar residues" evidence="2">
    <location>
        <begin position="119"/>
        <end position="144"/>
    </location>
</feature>
<evidence type="ECO:0000256" key="2">
    <source>
        <dbReference type="SAM" id="MobiDB-lite"/>
    </source>
</evidence>
<dbReference type="OrthoDB" id="5600418at2759"/>
<dbReference type="InterPro" id="IPR001841">
    <property type="entry name" value="Znf_RING"/>
</dbReference>